<dbReference type="Proteomes" id="UP000297258">
    <property type="component" value="Unassembled WGS sequence"/>
</dbReference>
<keyword evidence="3 4" id="KW-0408">Iron</keyword>
<keyword evidence="7" id="KW-1185">Reference proteome</keyword>
<name>A0A4Y9T6C4_9BURK</name>
<protein>
    <submittedName>
        <fullName evidence="6">C-type cytochrome</fullName>
    </submittedName>
</protein>
<dbReference type="EMBL" id="SPUM01000047">
    <property type="protein sequence ID" value="TFW32928.1"/>
    <property type="molecule type" value="Genomic_DNA"/>
</dbReference>
<dbReference type="SUPFAM" id="SSF46626">
    <property type="entry name" value="Cytochrome c"/>
    <property type="match status" value="1"/>
</dbReference>
<evidence type="ECO:0000256" key="2">
    <source>
        <dbReference type="ARBA" id="ARBA00022723"/>
    </source>
</evidence>
<gene>
    <name evidence="6" type="ORF">E4O92_08365</name>
</gene>
<dbReference type="GO" id="GO:0020037">
    <property type="term" value="F:heme binding"/>
    <property type="evidence" value="ECO:0007669"/>
    <property type="project" value="InterPro"/>
</dbReference>
<dbReference type="AlphaFoldDB" id="A0A4Y9T6C4"/>
<accession>A0A4Y9T6C4</accession>
<evidence type="ECO:0000256" key="4">
    <source>
        <dbReference type="PROSITE-ProRule" id="PRU00433"/>
    </source>
</evidence>
<dbReference type="Gene3D" id="1.10.760.10">
    <property type="entry name" value="Cytochrome c-like domain"/>
    <property type="match status" value="1"/>
</dbReference>
<keyword evidence="2 4" id="KW-0479">Metal-binding</keyword>
<dbReference type="GO" id="GO:0046872">
    <property type="term" value="F:metal ion binding"/>
    <property type="evidence" value="ECO:0007669"/>
    <property type="project" value="UniProtKB-KW"/>
</dbReference>
<dbReference type="PROSITE" id="PS51007">
    <property type="entry name" value="CYTC"/>
    <property type="match status" value="1"/>
</dbReference>
<dbReference type="OrthoDB" id="3540130at2"/>
<evidence type="ECO:0000256" key="3">
    <source>
        <dbReference type="ARBA" id="ARBA00023004"/>
    </source>
</evidence>
<organism evidence="6 7">
    <name type="scientific">Massilia horti</name>
    <dbReference type="NCBI Taxonomy" id="2562153"/>
    <lineage>
        <taxon>Bacteria</taxon>
        <taxon>Pseudomonadati</taxon>
        <taxon>Pseudomonadota</taxon>
        <taxon>Betaproteobacteria</taxon>
        <taxon>Burkholderiales</taxon>
        <taxon>Oxalobacteraceae</taxon>
        <taxon>Telluria group</taxon>
        <taxon>Massilia</taxon>
    </lineage>
</organism>
<dbReference type="InterPro" id="IPR036909">
    <property type="entry name" value="Cyt_c-like_dom_sf"/>
</dbReference>
<comment type="caution">
    <text evidence="6">The sequence shown here is derived from an EMBL/GenBank/DDBJ whole genome shotgun (WGS) entry which is preliminary data.</text>
</comment>
<proteinExistence type="predicted"/>
<dbReference type="Pfam" id="PF00034">
    <property type="entry name" value="Cytochrom_C"/>
    <property type="match status" value="1"/>
</dbReference>
<evidence type="ECO:0000259" key="5">
    <source>
        <dbReference type="PROSITE" id="PS51007"/>
    </source>
</evidence>
<reference evidence="6 7" key="1">
    <citation type="submission" date="2019-03" db="EMBL/GenBank/DDBJ databases">
        <title>Draft genome of Massilia hortus sp. nov., a novel bacterial species of the Oxalobacteraceae family.</title>
        <authorList>
            <person name="Peta V."/>
            <person name="Raths R."/>
            <person name="Bucking H."/>
        </authorList>
    </citation>
    <scope>NUCLEOTIDE SEQUENCE [LARGE SCALE GENOMIC DNA]</scope>
    <source>
        <strain evidence="6 7">ONC3</strain>
    </source>
</reference>
<dbReference type="GO" id="GO:0009055">
    <property type="term" value="F:electron transfer activity"/>
    <property type="evidence" value="ECO:0007669"/>
    <property type="project" value="InterPro"/>
</dbReference>
<feature type="domain" description="Cytochrome c" evidence="5">
    <location>
        <begin position="52"/>
        <end position="143"/>
    </location>
</feature>
<sequence>MATLRTAQENRLYEPGQRGETVKANAGRIAAALFLFWLTVASCRAGAGGEGGDAARGKAAIERHACTACHVIPNIPGSGGNVGPPLSRMGERSYIAGELPNTRTNMVRWLRHPQAVVPRTAMPELGIDETEARDMAAFLATLK</sequence>
<evidence type="ECO:0000256" key="1">
    <source>
        <dbReference type="ARBA" id="ARBA00022617"/>
    </source>
</evidence>
<evidence type="ECO:0000313" key="7">
    <source>
        <dbReference type="Proteomes" id="UP000297258"/>
    </source>
</evidence>
<evidence type="ECO:0000313" key="6">
    <source>
        <dbReference type="EMBL" id="TFW32928.1"/>
    </source>
</evidence>
<dbReference type="InterPro" id="IPR009056">
    <property type="entry name" value="Cyt_c-like_dom"/>
</dbReference>
<keyword evidence="1 4" id="KW-0349">Heme</keyword>